<evidence type="ECO:0000313" key="1">
    <source>
        <dbReference type="EMBL" id="KZM25120.1"/>
    </source>
</evidence>
<gene>
    <name evidence="1" type="ORF">ST47_g3750</name>
</gene>
<organism evidence="1 2">
    <name type="scientific">Didymella rabiei</name>
    <name type="common">Chickpea ascochyta blight fungus</name>
    <name type="synonym">Mycosphaerella rabiei</name>
    <dbReference type="NCBI Taxonomy" id="5454"/>
    <lineage>
        <taxon>Eukaryota</taxon>
        <taxon>Fungi</taxon>
        <taxon>Dikarya</taxon>
        <taxon>Ascomycota</taxon>
        <taxon>Pezizomycotina</taxon>
        <taxon>Dothideomycetes</taxon>
        <taxon>Pleosporomycetidae</taxon>
        <taxon>Pleosporales</taxon>
        <taxon>Pleosporineae</taxon>
        <taxon>Didymellaceae</taxon>
        <taxon>Ascochyta</taxon>
    </lineage>
</organism>
<reference evidence="1 2" key="1">
    <citation type="journal article" date="2016" name="Sci. Rep.">
        <title>Draft genome sequencing and secretome analysis of fungal phytopathogen Ascochyta rabiei provides insight into the necrotrophic effector repertoire.</title>
        <authorList>
            <person name="Verma S."/>
            <person name="Gazara R.K."/>
            <person name="Nizam S."/>
            <person name="Parween S."/>
            <person name="Chattopadhyay D."/>
            <person name="Verma P.K."/>
        </authorList>
    </citation>
    <scope>NUCLEOTIDE SEQUENCE [LARGE SCALE GENOMIC DNA]</scope>
    <source>
        <strain evidence="1 2">ArDII</strain>
    </source>
</reference>
<comment type="caution">
    <text evidence="1">The sequence shown here is derived from an EMBL/GenBank/DDBJ whole genome shotgun (WGS) entry which is preliminary data.</text>
</comment>
<dbReference type="EMBL" id="JYNV01000138">
    <property type="protein sequence ID" value="KZM25120.1"/>
    <property type="molecule type" value="Genomic_DNA"/>
</dbReference>
<dbReference type="AlphaFoldDB" id="A0A163H223"/>
<evidence type="ECO:0000313" key="2">
    <source>
        <dbReference type="Proteomes" id="UP000076837"/>
    </source>
</evidence>
<dbReference type="OrthoDB" id="10413921at2759"/>
<name>A0A163H223_DIDRA</name>
<protein>
    <submittedName>
        <fullName evidence="1">Uncharacterized protein</fullName>
    </submittedName>
</protein>
<proteinExistence type="predicted"/>
<sequence>MYSSSSSVYKVLRPTANPEPLRGHIGDLPSYVLHRILYWKLLANGELPTIVAFILTTPFLAEQAGGTPLLTACGLD</sequence>
<dbReference type="Proteomes" id="UP000076837">
    <property type="component" value="Unassembled WGS sequence"/>
</dbReference>
<keyword evidence="2" id="KW-1185">Reference proteome</keyword>
<accession>A0A163H223</accession>